<accession>A0A645A6K9</accession>
<dbReference type="AlphaFoldDB" id="A0A645A6K9"/>
<sequence>MLSKSAIFESEKLAEQPNGKADMCVNSSRSFCFLVARDLTSIDPLPQNYPAPHMWSGYSPFEIMPRMEVECLDQLKRIFSPPEIDSSDEFSDKTEENVSSAMGDMNLNTLLSQAELGSLPACASCPSSPHNAEGTAFGISCTEHGVDWKYGSRTISMMILSNPAGTTPAHTGRLCFVHNSENLTDKTAQNAFALWRAAVSLEFNEKKDEAKRYLKANYWTNAALHGTDEKKLNAARKCCTTVLKAQIDVLSPKIIIACGIDAANSLFEIGLLSKPWKEIKDIFKTGAYMERATLKDGSEVKVYCTLHTSGLAVNINASSLYSDLTEKLITEKRKFLDTQQAIDSFLCEYSADTTRGKGMRVLLLHWLDIGLQVRLAHEQG</sequence>
<evidence type="ECO:0000259" key="1">
    <source>
        <dbReference type="Pfam" id="PF03167"/>
    </source>
</evidence>
<dbReference type="EMBL" id="VSSQ01012158">
    <property type="protein sequence ID" value="MPM48576.1"/>
    <property type="molecule type" value="Genomic_DNA"/>
</dbReference>
<reference evidence="2" key="1">
    <citation type="submission" date="2019-08" db="EMBL/GenBank/DDBJ databases">
        <authorList>
            <person name="Kucharzyk K."/>
            <person name="Murdoch R.W."/>
            <person name="Higgins S."/>
            <person name="Loffler F."/>
        </authorList>
    </citation>
    <scope>NUCLEOTIDE SEQUENCE</scope>
</reference>
<name>A0A645A6K9_9ZZZZ</name>
<dbReference type="InterPro" id="IPR005122">
    <property type="entry name" value="Uracil-DNA_glycosylase-like"/>
</dbReference>
<dbReference type="InterPro" id="IPR036895">
    <property type="entry name" value="Uracil-DNA_glycosylase-like_sf"/>
</dbReference>
<organism evidence="2">
    <name type="scientific">bioreactor metagenome</name>
    <dbReference type="NCBI Taxonomy" id="1076179"/>
    <lineage>
        <taxon>unclassified sequences</taxon>
        <taxon>metagenomes</taxon>
        <taxon>ecological metagenomes</taxon>
    </lineage>
</organism>
<proteinExistence type="predicted"/>
<evidence type="ECO:0000313" key="2">
    <source>
        <dbReference type="EMBL" id="MPM48576.1"/>
    </source>
</evidence>
<dbReference type="Pfam" id="PF03167">
    <property type="entry name" value="UDG"/>
    <property type="match status" value="1"/>
</dbReference>
<feature type="domain" description="Uracil-DNA glycosylase-like" evidence="1">
    <location>
        <begin position="150"/>
        <end position="315"/>
    </location>
</feature>
<comment type="caution">
    <text evidence="2">The sequence shown here is derived from an EMBL/GenBank/DDBJ whole genome shotgun (WGS) entry which is preliminary data.</text>
</comment>
<protein>
    <recommendedName>
        <fullName evidence="1">Uracil-DNA glycosylase-like domain-containing protein</fullName>
    </recommendedName>
</protein>
<gene>
    <name evidence="2" type="ORF">SDC9_95301</name>
</gene>
<dbReference type="Gene3D" id="3.40.470.10">
    <property type="entry name" value="Uracil-DNA glycosylase-like domain"/>
    <property type="match status" value="1"/>
</dbReference>